<reference evidence="2" key="1">
    <citation type="journal article" date="2021" name="Proc. Natl. Acad. Sci. U.S.A.">
        <title>Three genomes in the algal genus Volvox reveal the fate of a haploid sex-determining region after a transition to homothallism.</title>
        <authorList>
            <person name="Yamamoto K."/>
            <person name="Hamaji T."/>
            <person name="Kawai-Toyooka H."/>
            <person name="Matsuzaki R."/>
            <person name="Takahashi F."/>
            <person name="Nishimura Y."/>
            <person name="Kawachi M."/>
            <person name="Noguchi H."/>
            <person name="Minakuchi Y."/>
            <person name="Umen J.G."/>
            <person name="Toyoda A."/>
            <person name="Nozaki H."/>
        </authorList>
    </citation>
    <scope>NUCLEOTIDE SEQUENCE</scope>
    <source>
        <strain evidence="2">NIES-3786</strain>
    </source>
</reference>
<dbReference type="PANTHER" id="PTHR34356">
    <property type="entry name" value="ANTIGENIC HEAT-STABLE PROTEIN"/>
    <property type="match status" value="1"/>
</dbReference>
<proteinExistence type="predicted"/>
<comment type="caution">
    <text evidence="2">The sequence shown here is derived from an EMBL/GenBank/DDBJ whole genome shotgun (WGS) entry which is preliminary data.</text>
</comment>
<keyword evidence="3" id="KW-1185">Reference proteome</keyword>
<dbReference type="EMBL" id="BNCP01000031">
    <property type="protein sequence ID" value="GIL85116.1"/>
    <property type="molecule type" value="Genomic_DNA"/>
</dbReference>
<sequence>QNLLTHPYCSYDVLLYVLNLRLRLCPAVPYVVLIFRLGEGRLLDAVKLVICVWQRFGILVLEMGSPVEEGSRIVKQVIDSGAFDDIRKNVFEELRQSTALRDYVREQVDSSKTLSGDASKSCKDRKKVLEDLQNELKDRLVERASRVVWEILTNADGRVALDIERKVHEAICYLHEAREKQQQQQAAAAPPPQVQITAADAGQGSSLPMRLPTPSTASLAGQPQQQQQQQPSNRPPPRHYGVYGNF</sequence>
<dbReference type="Proteomes" id="UP000747110">
    <property type="component" value="Unassembled WGS sequence"/>
</dbReference>
<dbReference type="PANTHER" id="PTHR34356:SF1">
    <property type="entry name" value="ANTIGENIC HEAT-STABLE PROTEIN"/>
    <property type="match status" value="1"/>
</dbReference>
<evidence type="ECO:0000313" key="3">
    <source>
        <dbReference type="Proteomes" id="UP000747110"/>
    </source>
</evidence>
<protein>
    <submittedName>
        <fullName evidence="2">Uncharacterized protein</fullName>
    </submittedName>
</protein>
<organism evidence="2 3">
    <name type="scientific">Volvox reticuliferus</name>
    <dbReference type="NCBI Taxonomy" id="1737510"/>
    <lineage>
        <taxon>Eukaryota</taxon>
        <taxon>Viridiplantae</taxon>
        <taxon>Chlorophyta</taxon>
        <taxon>core chlorophytes</taxon>
        <taxon>Chlorophyceae</taxon>
        <taxon>CS clade</taxon>
        <taxon>Chlamydomonadales</taxon>
        <taxon>Volvocaceae</taxon>
        <taxon>Volvox</taxon>
    </lineage>
</organism>
<dbReference type="AlphaFoldDB" id="A0A8J4CNH5"/>
<feature type="region of interest" description="Disordered" evidence="1">
    <location>
        <begin position="201"/>
        <end position="246"/>
    </location>
</feature>
<evidence type="ECO:0000313" key="2">
    <source>
        <dbReference type="EMBL" id="GIL85116.1"/>
    </source>
</evidence>
<evidence type="ECO:0000256" key="1">
    <source>
        <dbReference type="SAM" id="MobiDB-lite"/>
    </source>
</evidence>
<feature type="non-terminal residue" evidence="2">
    <location>
        <position position="1"/>
    </location>
</feature>
<accession>A0A8J4CNH5</accession>
<feature type="compositionally biased region" description="Low complexity" evidence="1">
    <location>
        <begin position="222"/>
        <end position="231"/>
    </location>
</feature>
<name>A0A8J4CNH5_9CHLO</name>
<dbReference type="OrthoDB" id="2021066at2759"/>
<gene>
    <name evidence="2" type="ORF">Vretifemale_13746</name>
</gene>